<gene>
    <name evidence="1" type="ORF">SAMEA4364220_01725</name>
</gene>
<accession>A0A239U043</accession>
<dbReference type="AlphaFoldDB" id="A0A239U043"/>
<organism evidence="1 2">
    <name type="scientific">Megamonas hypermegale</name>
    <dbReference type="NCBI Taxonomy" id="158847"/>
    <lineage>
        <taxon>Bacteria</taxon>
        <taxon>Bacillati</taxon>
        <taxon>Bacillota</taxon>
        <taxon>Negativicutes</taxon>
        <taxon>Selenomonadales</taxon>
        <taxon>Selenomonadaceae</taxon>
        <taxon>Megamonas</taxon>
    </lineage>
</organism>
<evidence type="ECO:0000313" key="1">
    <source>
        <dbReference type="EMBL" id="SNV03205.1"/>
    </source>
</evidence>
<dbReference type="RefSeq" id="WP_027890689.1">
    <property type="nucleotide sequence ID" value="NZ_LT906446.1"/>
</dbReference>
<sequence>MPNIINESNVYNYKDKLKYPEQGIDNISCKINTNEFLFYSNNPEKIYNKDLADNGKWLCEKP</sequence>
<proteinExistence type="predicted"/>
<evidence type="ECO:0000313" key="2">
    <source>
        <dbReference type="Proteomes" id="UP000215383"/>
    </source>
</evidence>
<reference evidence="1 2" key="1">
    <citation type="submission" date="2017-06" db="EMBL/GenBank/DDBJ databases">
        <authorList>
            <consortium name="Pathogen Informatics"/>
        </authorList>
    </citation>
    <scope>NUCLEOTIDE SEQUENCE [LARGE SCALE GENOMIC DNA]</scope>
    <source>
        <strain evidence="1 2">NCTC10570</strain>
    </source>
</reference>
<dbReference type="Proteomes" id="UP000215383">
    <property type="component" value="Chromosome 1"/>
</dbReference>
<dbReference type="GeneID" id="78507717"/>
<dbReference type="EMBL" id="LT906446">
    <property type="protein sequence ID" value="SNV03205.1"/>
    <property type="molecule type" value="Genomic_DNA"/>
</dbReference>
<name>A0A239U043_9FIRM</name>
<keyword evidence="2" id="KW-1185">Reference proteome</keyword>
<protein>
    <submittedName>
        <fullName evidence="1">Uncharacterized protein</fullName>
    </submittedName>
</protein>